<organism evidence="1">
    <name type="scientific">hydrothermal vent metagenome</name>
    <dbReference type="NCBI Taxonomy" id="652676"/>
    <lineage>
        <taxon>unclassified sequences</taxon>
        <taxon>metagenomes</taxon>
        <taxon>ecological metagenomes</taxon>
    </lineage>
</organism>
<protein>
    <submittedName>
        <fullName evidence="1">Uncharacterized protein</fullName>
    </submittedName>
</protein>
<sequence length="285" mass="31830">MKKGALILALILAGVSFVNPSQAIAYNFGDFRSETLTTKAWGALNSSDIEGVLAFTNKNLELYGEQAKGMQDSLDSYPEGGNDEIFGYWALNDVATSLFIQGEAYRQADMKAEAKEVYEKLINDYTFGQAWDTKGWFWKPAEAAKEKLVMLESGSNLDFGDYSSSFLTTQAWKSLSDDDVKLVASYADKVLDLYEGKAKEMQSGLTEYPWESKEKIFSFWALNDVGTSLYIKGESLKRAGKNDEAKVAFKALVDNYYYAQCWDPQGWFWKPAEAAQQALDELGAS</sequence>
<dbReference type="Pfam" id="PF13174">
    <property type="entry name" value="TPR_6"/>
    <property type="match status" value="2"/>
</dbReference>
<dbReference type="InterPro" id="IPR019734">
    <property type="entry name" value="TPR_rpt"/>
</dbReference>
<proteinExistence type="predicted"/>
<dbReference type="EMBL" id="UOEN01000298">
    <property type="protein sequence ID" value="VAW15972.1"/>
    <property type="molecule type" value="Genomic_DNA"/>
</dbReference>
<reference evidence="1" key="1">
    <citation type="submission" date="2018-06" db="EMBL/GenBank/DDBJ databases">
        <authorList>
            <person name="Zhirakovskaya E."/>
        </authorList>
    </citation>
    <scope>NUCLEOTIDE SEQUENCE</scope>
</reference>
<name>A0A3B0TN99_9ZZZZ</name>
<accession>A0A3B0TN99</accession>
<gene>
    <name evidence="1" type="ORF">MNBD_BACTEROID05-991</name>
</gene>
<evidence type="ECO:0000313" key="1">
    <source>
        <dbReference type="EMBL" id="VAW15972.1"/>
    </source>
</evidence>
<dbReference type="AlphaFoldDB" id="A0A3B0TN99"/>